<name>A0A430QIJ6_SCHBO</name>
<sequence length="387" mass="43677">MIALYSHRPVYLLLGRSLNTASTLIQPHITAKYRGFKATTQRLVHDICSSGKLTSSQFALVYVSSKLSSASLVRAGFMGYLIGYLCTESIKQEFLPPSYLPVFTMNHSYRKHILSSWRSKFVSRNPECIIRGIEDLFTTLPKLSFTDSNCISTYTNIFLNTDGNLSNSSVRIPNENQNISYNQLSLANVLAYNCSNIIKDNILCSNYLGASTDVILRPIAPLSTSSFTTIHSLDIRNVHQAVIMGYLLAFLSSNINNTSTSQLSISTNCPSIETLVKWTNQPTNRWTTYLSHQMFKSQSNITFSFLPVKSNHLTNISAPIETIHSNNNNNDSSDIIQIRVESSQLFSIYKCFNSKNHEHISTVQFLLARCLFTCMYHLLKDRYSMMV</sequence>
<protein>
    <submittedName>
        <fullName evidence="1">Uncharacterized protein</fullName>
    </submittedName>
</protein>
<organism evidence="1 2">
    <name type="scientific">Schistosoma bovis</name>
    <name type="common">Blood fluke</name>
    <dbReference type="NCBI Taxonomy" id="6184"/>
    <lineage>
        <taxon>Eukaryota</taxon>
        <taxon>Metazoa</taxon>
        <taxon>Spiralia</taxon>
        <taxon>Lophotrochozoa</taxon>
        <taxon>Platyhelminthes</taxon>
        <taxon>Trematoda</taxon>
        <taxon>Digenea</taxon>
        <taxon>Strigeidida</taxon>
        <taxon>Schistosomatoidea</taxon>
        <taxon>Schistosomatidae</taxon>
        <taxon>Schistosoma</taxon>
    </lineage>
</organism>
<reference evidence="1 2" key="1">
    <citation type="journal article" date="2019" name="PLoS Pathog.">
        <title>Genome sequence of the bovine parasite Schistosoma bovis Tanzania.</title>
        <authorList>
            <person name="Oey H."/>
            <person name="Zakrzewski M."/>
            <person name="Gobert G."/>
            <person name="Gravermann K."/>
            <person name="Stoye J."/>
            <person name="Jones M."/>
            <person name="Mcmanus D."/>
            <person name="Krause L."/>
        </authorList>
    </citation>
    <scope>NUCLEOTIDE SEQUENCE [LARGE SCALE GENOMIC DNA]</scope>
    <source>
        <strain evidence="1 2">TAN1997</strain>
    </source>
</reference>
<proteinExistence type="predicted"/>
<keyword evidence="2" id="KW-1185">Reference proteome</keyword>
<evidence type="ECO:0000313" key="1">
    <source>
        <dbReference type="EMBL" id="RTG87528.1"/>
    </source>
</evidence>
<comment type="caution">
    <text evidence="1">The sequence shown here is derived from an EMBL/GenBank/DDBJ whole genome shotgun (WGS) entry which is preliminary data.</text>
</comment>
<dbReference type="Proteomes" id="UP000290809">
    <property type="component" value="Unassembled WGS sequence"/>
</dbReference>
<accession>A0A430QIJ6</accession>
<dbReference type="EMBL" id="QMKO01001669">
    <property type="protein sequence ID" value="RTG87528.1"/>
    <property type="molecule type" value="Genomic_DNA"/>
</dbReference>
<evidence type="ECO:0000313" key="2">
    <source>
        <dbReference type="Proteomes" id="UP000290809"/>
    </source>
</evidence>
<gene>
    <name evidence="1" type="ORF">DC041_0009580</name>
</gene>
<dbReference type="AlphaFoldDB" id="A0A430QIJ6"/>